<feature type="compositionally biased region" description="Low complexity" evidence="2">
    <location>
        <begin position="184"/>
        <end position="193"/>
    </location>
</feature>
<evidence type="ECO:0000313" key="4">
    <source>
        <dbReference type="Proteomes" id="UP001058974"/>
    </source>
</evidence>
<accession>A0A9D4XJU5</accession>
<gene>
    <name evidence="3" type="ORF">KIW84_045765</name>
</gene>
<keyword evidence="4" id="KW-1185">Reference proteome</keyword>
<dbReference type="InterPro" id="IPR005024">
    <property type="entry name" value="Snf7_fam"/>
</dbReference>
<dbReference type="PANTHER" id="PTHR10476">
    <property type="entry name" value="CHARGED MULTIVESICULAR BODY PROTEIN"/>
    <property type="match status" value="1"/>
</dbReference>
<dbReference type="Proteomes" id="UP001058974">
    <property type="component" value="Chromosome 4"/>
</dbReference>
<dbReference type="GO" id="GO:0007034">
    <property type="term" value="P:vacuolar transport"/>
    <property type="evidence" value="ECO:0007669"/>
    <property type="project" value="InterPro"/>
</dbReference>
<feature type="coiled-coil region" evidence="1">
    <location>
        <begin position="12"/>
        <end position="46"/>
    </location>
</feature>
<keyword evidence="1" id="KW-0175">Coiled coil</keyword>
<dbReference type="Gramene" id="Psat4g183200.1">
    <property type="protein sequence ID" value="Psat4g183200.1.cds"/>
    <property type="gene ID" value="Psat4g183200"/>
</dbReference>
<dbReference type="EMBL" id="JAMSHJ010000004">
    <property type="protein sequence ID" value="KAI5422441.1"/>
    <property type="molecule type" value="Genomic_DNA"/>
</dbReference>
<organism evidence="3 4">
    <name type="scientific">Pisum sativum</name>
    <name type="common">Garden pea</name>
    <name type="synonym">Lathyrus oleraceus</name>
    <dbReference type="NCBI Taxonomy" id="3888"/>
    <lineage>
        <taxon>Eukaryota</taxon>
        <taxon>Viridiplantae</taxon>
        <taxon>Streptophyta</taxon>
        <taxon>Embryophyta</taxon>
        <taxon>Tracheophyta</taxon>
        <taxon>Spermatophyta</taxon>
        <taxon>Magnoliopsida</taxon>
        <taxon>eudicotyledons</taxon>
        <taxon>Gunneridae</taxon>
        <taxon>Pentapetalae</taxon>
        <taxon>rosids</taxon>
        <taxon>fabids</taxon>
        <taxon>Fabales</taxon>
        <taxon>Fabaceae</taxon>
        <taxon>Papilionoideae</taxon>
        <taxon>50 kb inversion clade</taxon>
        <taxon>NPAAA clade</taxon>
        <taxon>Hologalegina</taxon>
        <taxon>IRL clade</taxon>
        <taxon>Fabeae</taxon>
        <taxon>Lathyrus</taxon>
    </lineage>
</organism>
<dbReference type="AlphaFoldDB" id="A0A9D4XJU5"/>
<evidence type="ECO:0000313" key="3">
    <source>
        <dbReference type="EMBL" id="KAI5422441.1"/>
    </source>
</evidence>
<evidence type="ECO:0000256" key="2">
    <source>
        <dbReference type="SAM" id="MobiDB-lite"/>
    </source>
</evidence>
<dbReference type="Gene3D" id="6.10.140.1230">
    <property type="match status" value="1"/>
</dbReference>
<dbReference type="Gramene" id="PSAT_LOCUS15368_t1">
    <property type="protein sequence ID" value="CAL5195716.1"/>
    <property type="gene ID" value="PSAT_LOCUS15368"/>
</dbReference>
<evidence type="ECO:0000256" key="1">
    <source>
        <dbReference type="SAM" id="Coils"/>
    </source>
</evidence>
<sequence length="224" mass="25186">MSFLFGSRKTPAELLRENKRMLDKSIREIERERQGLQSQEKKLIADIKKSAKQGQMGAVRVMAKDLIRTRHQIEKFYKLKSQLQGVSLRIQTLKSTQAMGEAMKGVTKAMGQMNRQMNMPSLQKIMQEFEMQNEKMELVSEVMGDAIDDALEGDEEEEETDDLVNQVLDEIGIDINSELLNTPASTSVAAPAAKNRVAQAEPTGNDDGGIDDDLQARLDNLRKM</sequence>
<comment type="caution">
    <text evidence="3">The sequence shown here is derived from an EMBL/GenBank/DDBJ whole genome shotgun (WGS) entry which is preliminary data.</text>
</comment>
<proteinExistence type="predicted"/>
<protein>
    <submittedName>
        <fullName evidence="3">Uncharacterized protein</fullName>
    </submittedName>
</protein>
<name>A0A9D4XJU5_PEA</name>
<dbReference type="Pfam" id="PF03357">
    <property type="entry name" value="Snf7"/>
    <property type="match status" value="1"/>
</dbReference>
<dbReference type="Gramene" id="Psat04G0576500-T1">
    <property type="protein sequence ID" value="KAI5422441.1"/>
    <property type="gene ID" value="KIW84_045765"/>
</dbReference>
<dbReference type="OrthoDB" id="5594417at2759"/>
<reference evidence="3 4" key="1">
    <citation type="journal article" date="2022" name="Nat. Genet.">
        <title>Improved pea reference genome and pan-genome highlight genomic features and evolutionary characteristics.</title>
        <authorList>
            <person name="Yang T."/>
            <person name="Liu R."/>
            <person name="Luo Y."/>
            <person name="Hu S."/>
            <person name="Wang D."/>
            <person name="Wang C."/>
            <person name="Pandey M.K."/>
            <person name="Ge S."/>
            <person name="Xu Q."/>
            <person name="Li N."/>
            <person name="Li G."/>
            <person name="Huang Y."/>
            <person name="Saxena R.K."/>
            <person name="Ji Y."/>
            <person name="Li M."/>
            <person name="Yan X."/>
            <person name="He Y."/>
            <person name="Liu Y."/>
            <person name="Wang X."/>
            <person name="Xiang C."/>
            <person name="Varshney R.K."/>
            <person name="Ding H."/>
            <person name="Gao S."/>
            <person name="Zong X."/>
        </authorList>
    </citation>
    <scope>NUCLEOTIDE SEQUENCE [LARGE SCALE GENOMIC DNA]</scope>
    <source>
        <strain evidence="3 4">cv. Zhongwan 6</strain>
    </source>
</reference>
<feature type="region of interest" description="Disordered" evidence="2">
    <location>
        <begin position="184"/>
        <end position="213"/>
    </location>
</feature>